<reference evidence="5" key="2">
    <citation type="journal article" date="2019" name="IMA Fungus">
        <title>Genome sequencing and comparison of five Tilletia species to identify candidate genes for the detection of regulated species infecting wheat.</title>
        <authorList>
            <person name="Nguyen H.D.T."/>
            <person name="Sultana T."/>
            <person name="Kesanakurti P."/>
            <person name="Hambleton S."/>
        </authorList>
    </citation>
    <scope>NUCLEOTIDE SEQUENCE</scope>
    <source>
        <strain evidence="5">DAOMC 238032</strain>
    </source>
</reference>
<dbReference type="PANTHER" id="PTHR44145">
    <property type="entry name" value="DNAJ HOMOLOG SUBFAMILY A MEMBER 3, MITOCHONDRIAL"/>
    <property type="match status" value="1"/>
</dbReference>
<dbReference type="InterPro" id="IPR051938">
    <property type="entry name" value="Apopto_cytoskel_mod"/>
</dbReference>
<dbReference type="Proteomes" id="UP000836402">
    <property type="component" value="Unassembled WGS sequence"/>
</dbReference>
<comment type="caution">
    <text evidence="5">The sequence shown here is derived from an EMBL/GenBank/DDBJ whole genome shotgun (WGS) entry which is preliminary data.</text>
</comment>
<evidence type="ECO:0000313" key="6">
    <source>
        <dbReference type="Proteomes" id="UP000077671"/>
    </source>
</evidence>
<dbReference type="EMBL" id="LWDD02000349">
    <property type="protein sequence ID" value="KAE8261559.1"/>
    <property type="molecule type" value="Genomic_DNA"/>
</dbReference>
<sequence>MPGLCSKRLLSSTTSAFLTTFETASTSASASASASGPGSSSASSSSSKSAPAIAPSSAPRLSAAASGLFHTSRPAHRLRTPWPWSHPRFHSTTSTSTEAASTTPSSSSSSSSFPFPSHPNPTPYQIFHLSPSASPAQIKARYYDLVRIFHPDRAIALSTPHRRTTEERFKLIVKAYELLSDRRRRTDYDRTGFGWGERRRWGTLRTGWEHRGDPASPTSRARAKHDQYGWQRNRANDEYFYGFAARQSPTSESQKPRYLPNAHFISLLFILTWTLALLQYSRLAAQASRATQRADKLHLDAAQSLKVAREGARGEEGRRRKEAVRRRVRELGVLEQVRAMESRANGEELEEKVEEEERPWGIGHGGPSGKEAHDERVRRAEARAAGTTASA</sequence>
<feature type="region of interest" description="Disordered" evidence="2">
    <location>
        <begin position="27"/>
        <end position="58"/>
    </location>
</feature>
<feature type="compositionally biased region" description="Basic and acidic residues" evidence="2">
    <location>
        <begin position="370"/>
        <end position="382"/>
    </location>
</feature>
<name>A0A177VJD7_9BASI</name>
<dbReference type="EMBL" id="CAJHJG010003458">
    <property type="protein sequence ID" value="CAD6931964.1"/>
    <property type="molecule type" value="Genomic_DNA"/>
</dbReference>
<protein>
    <recommendedName>
        <fullName evidence="3">J domain-containing protein</fullName>
    </recommendedName>
</protein>
<evidence type="ECO:0000313" key="4">
    <source>
        <dbReference type="EMBL" id="CAD6931964.1"/>
    </source>
</evidence>
<feature type="region of interest" description="Disordered" evidence="2">
    <location>
        <begin position="77"/>
        <end position="117"/>
    </location>
</feature>
<dbReference type="SUPFAM" id="SSF46565">
    <property type="entry name" value="Chaperone J-domain"/>
    <property type="match status" value="1"/>
</dbReference>
<dbReference type="PROSITE" id="PS50076">
    <property type="entry name" value="DNAJ_2"/>
    <property type="match status" value="1"/>
</dbReference>
<dbReference type="InterPro" id="IPR036869">
    <property type="entry name" value="J_dom_sf"/>
</dbReference>
<evidence type="ECO:0000256" key="1">
    <source>
        <dbReference type="ARBA" id="ARBA00023186"/>
    </source>
</evidence>
<reference evidence="4" key="3">
    <citation type="submission" date="2020-10" db="EMBL/GenBank/DDBJ databases">
        <authorList>
            <person name="Sedaghatjoo S."/>
        </authorList>
    </citation>
    <scope>NUCLEOTIDE SEQUENCE</scope>
    <source>
        <strain evidence="4">AZH3</strain>
    </source>
</reference>
<dbReference type="InterPro" id="IPR018253">
    <property type="entry name" value="DnaJ_domain_CS"/>
</dbReference>
<dbReference type="SMART" id="SM00271">
    <property type="entry name" value="DnaJ"/>
    <property type="match status" value="1"/>
</dbReference>
<dbReference type="AlphaFoldDB" id="A0A177VJD7"/>
<accession>A0A177VJD7</accession>
<feature type="compositionally biased region" description="Acidic residues" evidence="2">
    <location>
        <begin position="347"/>
        <end position="357"/>
    </location>
</feature>
<organism evidence="5 6">
    <name type="scientific">Tilletia caries</name>
    <name type="common">wheat bunt fungus</name>
    <dbReference type="NCBI Taxonomy" id="13290"/>
    <lineage>
        <taxon>Eukaryota</taxon>
        <taxon>Fungi</taxon>
        <taxon>Dikarya</taxon>
        <taxon>Basidiomycota</taxon>
        <taxon>Ustilaginomycotina</taxon>
        <taxon>Exobasidiomycetes</taxon>
        <taxon>Tilletiales</taxon>
        <taxon>Tilletiaceae</taxon>
        <taxon>Tilletia</taxon>
    </lineage>
</organism>
<evidence type="ECO:0000259" key="3">
    <source>
        <dbReference type="PROSITE" id="PS50076"/>
    </source>
</evidence>
<dbReference type="Proteomes" id="UP000077671">
    <property type="component" value="Unassembled WGS sequence"/>
</dbReference>
<dbReference type="Pfam" id="PF00226">
    <property type="entry name" value="DnaJ"/>
    <property type="match status" value="1"/>
</dbReference>
<dbReference type="PROSITE" id="PS00636">
    <property type="entry name" value="DNAJ_1"/>
    <property type="match status" value="1"/>
</dbReference>
<feature type="domain" description="J" evidence="3">
    <location>
        <begin position="122"/>
        <end position="192"/>
    </location>
</feature>
<dbReference type="CDD" id="cd06257">
    <property type="entry name" value="DnaJ"/>
    <property type="match status" value="1"/>
</dbReference>
<gene>
    <name evidence="5" type="ORF">A4X03_0g3154</name>
    <name evidence="4" type="ORF">JKIAZH3_G9112</name>
</gene>
<keyword evidence="7" id="KW-1185">Reference proteome</keyword>
<dbReference type="PANTHER" id="PTHR44145:SF3">
    <property type="entry name" value="DNAJ HOMOLOG SUBFAMILY A MEMBER 3, MITOCHONDRIAL"/>
    <property type="match status" value="1"/>
</dbReference>
<dbReference type="InterPro" id="IPR001623">
    <property type="entry name" value="DnaJ_domain"/>
</dbReference>
<evidence type="ECO:0000256" key="2">
    <source>
        <dbReference type="SAM" id="MobiDB-lite"/>
    </source>
</evidence>
<keyword evidence="1" id="KW-0143">Chaperone</keyword>
<dbReference type="PRINTS" id="PR00625">
    <property type="entry name" value="JDOMAIN"/>
</dbReference>
<evidence type="ECO:0000313" key="5">
    <source>
        <dbReference type="EMBL" id="KAE8261559.1"/>
    </source>
</evidence>
<dbReference type="Gene3D" id="1.10.287.110">
    <property type="entry name" value="DnaJ domain"/>
    <property type="match status" value="1"/>
</dbReference>
<feature type="region of interest" description="Disordered" evidence="2">
    <location>
        <begin position="341"/>
        <end position="391"/>
    </location>
</feature>
<reference evidence="5" key="1">
    <citation type="submission" date="2016-04" db="EMBL/GenBank/DDBJ databases">
        <authorList>
            <person name="Nguyen H.D."/>
            <person name="Kesanakurti P."/>
            <person name="Cullis J."/>
            <person name="Levesque C.A."/>
            <person name="Hambleton S."/>
        </authorList>
    </citation>
    <scope>NUCLEOTIDE SEQUENCE</scope>
    <source>
        <strain evidence="5">DAOMC 238032</strain>
    </source>
</reference>
<evidence type="ECO:0000313" key="7">
    <source>
        <dbReference type="Proteomes" id="UP000836402"/>
    </source>
</evidence>
<proteinExistence type="predicted"/>
<feature type="compositionally biased region" description="Low complexity" evidence="2">
    <location>
        <begin position="90"/>
        <end position="115"/>
    </location>
</feature>